<reference evidence="1" key="1">
    <citation type="submission" date="2021-05" db="EMBL/GenBank/DDBJ databases">
        <authorList>
            <person name="Stam R."/>
        </authorList>
    </citation>
    <scope>NUCLEOTIDE SEQUENCE</scope>
    <source>
        <strain evidence="1">CS162</strain>
    </source>
</reference>
<evidence type="ECO:0000313" key="1">
    <source>
        <dbReference type="EMBL" id="CAG5179031.1"/>
    </source>
</evidence>
<proteinExistence type="predicted"/>
<dbReference type="Proteomes" id="UP000676310">
    <property type="component" value="Unassembled WGS sequence"/>
</dbReference>
<name>A0A8J2I6N8_9PLEO</name>
<dbReference type="EMBL" id="CAJRGZ010000023">
    <property type="protein sequence ID" value="CAG5179031.1"/>
    <property type="molecule type" value="Genomic_DNA"/>
</dbReference>
<dbReference type="GeneID" id="67021169"/>
<accession>A0A8J2I6N8</accession>
<organism evidence="1 2">
    <name type="scientific">Alternaria atra</name>
    <dbReference type="NCBI Taxonomy" id="119953"/>
    <lineage>
        <taxon>Eukaryota</taxon>
        <taxon>Fungi</taxon>
        <taxon>Dikarya</taxon>
        <taxon>Ascomycota</taxon>
        <taxon>Pezizomycotina</taxon>
        <taxon>Dothideomycetes</taxon>
        <taxon>Pleosporomycetidae</taxon>
        <taxon>Pleosporales</taxon>
        <taxon>Pleosporineae</taxon>
        <taxon>Pleosporaceae</taxon>
        <taxon>Alternaria</taxon>
        <taxon>Alternaria sect. Ulocladioides</taxon>
    </lineage>
</organism>
<evidence type="ECO:0000313" key="2">
    <source>
        <dbReference type="Proteomes" id="UP000676310"/>
    </source>
</evidence>
<gene>
    <name evidence="1" type="ORF">ALTATR162_LOCUS8998</name>
</gene>
<dbReference type="AlphaFoldDB" id="A0A8J2I6N8"/>
<protein>
    <submittedName>
        <fullName evidence="1">Uncharacterized protein</fullName>
    </submittedName>
</protein>
<keyword evidence="2" id="KW-1185">Reference proteome</keyword>
<sequence length="72" mass="8340">MATPTHLAVTTKRLCTTHDYELALWIAKAKYDLTPFVEDGDFNDRENQELQAREKELEDWADIIRCRCGEPG</sequence>
<dbReference type="RefSeq" id="XP_043172566.1">
    <property type="nucleotide sequence ID" value="XM_043316631.1"/>
</dbReference>
<comment type="caution">
    <text evidence="1">The sequence shown here is derived from an EMBL/GenBank/DDBJ whole genome shotgun (WGS) entry which is preliminary data.</text>
</comment>